<evidence type="ECO:0000313" key="6">
    <source>
        <dbReference type="EMBL" id="CAE7199890.1"/>
    </source>
</evidence>
<comment type="similarity">
    <text evidence="1">Belongs to the FMO family.</text>
</comment>
<evidence type="ECO:0000256" key="4">
    <source>
        <dbReference type="ARBA" id="ARBA00023002"/>
    </source>
</evidence>
<evidence type="ECO:0000256" key="5">
    <source>
        <dbReference type="SAM" id="MobiDB-lite"/>
    </source>
</evidence>
<dbReference type="SUPFAM" id="SSF51905">
    <property type="entry name" value="FAD/NAD(P)-binding domain"/>
    <property type="match status" value="3"/>
</dbReference>
<dbReference type="Pfam" id="PF00743">
    <property type="entry name" value="FMO-like"/>
    <property type="match status" value="2"/>
</dbReference>
<evidence type="ECO:0000313" key="7">
    <source>
        <dbReference type="Proteomes" id="UP000604046"/>
    </source>
</evidence>
<dbReference type="GO" id="GO:0050660">
    <property type="term" value="F:flavin adenine dinucleotide binding"/>
    <property type="evidence" value="ECO:0007669"/>
    <property type="project" value="InterPro"/>
</dbReference>
<keyword evidence="7" id="KW-1185">Reference proteome</keyword>
<accession>A0A812J5G5</accession>
<dbReference type="Gene3D" id="3.40.190.10">
    <property type="entry name" value="Periplasmic binding protein-like II"/>
    <property type="match status" value="2"/>
</dbReference>
<dbReference type="AlphaFoldDB" id="A0A812J5G5"/>
<proteinExistence type="inferred from homology"/>
<reference evidence="6" key="1">
    <citation type="submission" date="2021-02" db="EMBL/GenBank/DDBJ databases">
        <authorList>
            <person name="Dougan E. K."/>
            <person name="Rhodes N."/>
            <person name="Thang M."/>
            <person name="Chan C."/>
        </authorList>
    </citation>
    <scope>NUCLEOTIDE SEQUENCE</scope>
</reference>
<organism evidence="6 7">
    <name type="scientific">Symbiodinium natans</name>
    <dbReference type="NCBI Taxonomy" id="878477"/>
    <lineage>
        <taxon>Eukaryota</taxon>
        <taxon>Sar</taxon>
        <taxon>Alveolata</taxon>
        <taxon>Dinophyceae</taxon>
        <taxon>Suessiales</taxon>
        <taxon>Symbiodiniaceae</taxon>
        <taxon>Symbiodinium</taxon>
    </lineage>
</organism>
<dbReference type="Gene3D" id="3.50.50.60">
    <property type="entry name" value="FAD/NAD(P)-binding domain"/>
    <property type="match status" value="3"/>
</dbReference>
<dbReference type="Proteomes" id="UP000604046">
    <property type="component" value="Unassembled WGS sequence"/>
</dbReference>
<comment type="caution">
    <text evidence="6">The sequence shown here is derived from an EMBL/GenBank/DDBJ whole genome shotgun (WGS) entry which is preliminary data.</text>
</comment>
<dbReference type="InterPro" id="IPR036188">
    <property type="entry name" value="FAD/NAD-bd_sf"/>
</dbReference>
<dbReference type="OrthoDB" id="66881at2759"/>
<feature type="region of interest" description="Disordered" evidence="5">
    <location>
        <begin position="313"/>
        <end position="338"/>
    </location>
</feature>
<gene>
    <name evidence="6" type="primary">FMO1</name>
    <name evidence="6" type="ORF">SNAT2548_LOCUS5895</name>
</gene>
<name>A0A812J5G5_9DINO</name>
<dbReference type="PRINTS" id="PR00469">
    <property type="entry name" value="PNDRDTASEII"/>
</dbReference>
<dbReference type="InterPro" id="IPR050346">
    <property type="entry name" value="FMO-like"/>
</dbReference>
<keyword evidence="2" id="KW-0285">Flavoprotein</keyword>
<protein>
    <submittedName>
        <fullName evidence="6">FMO1 protein</fullName>
    </submittedName>
</protein>
<dbReference type="GO" id="GO:0050661">
    <property type="term" value="F:NADP binding"/>
    <property type="evidence" value="ECO:0007669"/>
    <property type="project" value="InterPro"/>
</dbReference>
<evidence type="ECO:0000256" key="2">
    <source>
        <dbReference type="ARBA" id="ARBA00022630"/>
    </source>
</evidence>
<evidence type="ECO:0000256" key="1">
    <source>
        <dbReference type="ARBA" id="ARBA00009183"/>
    </source>
</evidence>
<dbReference type="SUPFAM" id="SSF53850">
    <property type="entry name" value="Periplasmic binding protein-like II"/>
    <property type="match status" value="1"/>
</dbReference>
<dbReference type="PANTHER" id="PTHR23023">
    <property type="entry name" value="DIMETHYLANILINE MONOOXYGENASE"/>
    <property type="match status" value="1"/>
</dbReference>
<sequence>MIAAAGRLLRTGFARRSSCREFSQGWKLGRLPSKDEQVLLGAVSYDPAISTIWGRMKIYLNTAGCPFDFVLFTNYERQVAALLAGEVDIAWNGPVAHVLAEQHAGPNGLVSLGMRDVDCDFVSICVARKDANVSSVHDVHDKVVATGASDSPQAHLVPLYWLHEKGVRPSEIRAFDLDLGKHGDTALGEVAAMECLLQHGAQVGLLSKMMWDRGLAGELSIDPKMLETTLEVVPGEGPPLFDHCQFDVLAHNPLWKRESFSNAIFKMDMQNPEHEEVMRLEGIQKKWMPPRHEGYAVVHKAVEAFTGKRHFGTQTGGSWGSRSPRAKKGTFNASRSFSTSAQKPSVGVVGAGVAGLQAIRSLEAKGFAVKVFEQDAGIGGVWRENYVNFGVQVPKQLYEFPDFPFNLPWGTYPTGPETQQYIEDYADHFKLRKSVQTGTRVEAIHPENSGWVFTTKQDGEKKEESFDYCIMATGLYNKASLFIPDLPDKEKFAGKAVHSTYFQDFAMAENKRVVVVGGGKSAVDCATEASKVAAKVTLVSRKPHWPTPRKIANLIPFQYIFLSRLGQALVTGHRGALPGAPGHMSLWHKLSWPLMAVAFSAVEMLFALQFRMSGKTSPLFKCDVVSDFYGHAQVLDYSLRDLVAEGKLEWVIGTPTGFTPDGVTIDGQEVPADLVIYATGFQKDYSLFSEEVRSRLGVEEDGLYLWRHTLAPKVPRLAFVGSELATISNISSYGLQSAWLGKVWSGEIDLPKVEAMEAELEEMKKWKRGWMPATSSRASLVLLHQVHFHDTLLKDMGLRHLRKANFLAEALMPYQPEDYNGIVGA</sequence>
<keyword evidence="4" id="KW-0560">Oxidoreductase</keyword>
<dbReference type="Pfam" id="PF12974">
    <property type="entry name" value="Phosphonate-bd"/>
    <property type="match status" value="1"/>
</dbReference>
<dbReference type="EMBL" id="CAJNDS010000381">
    <property type="protein sequence ID" value="CAE7199890.1"/>
    <property type="molecule type" value="Genomic_DNA"/>
</dbReference>
<dbReference type="InterPro" id="IPR020946">
    <property type="entry name" value="Flavin_mOase-like"/>
</dbReference>
<dbReference type="GO" id="GO:0004499">
    <property type="term" value="F:N,N-dimethylaniline monooxygenase activity"/>
    <property type="evidence" value="ECO:0007669"/>
    <property type="project" value="InterPro"/>
</dbReference>
<evidence type="ECO:0000256" key="3">
    <source>
        <dbReference type="ARBA" id="ARBA00022827"/>
    </source>
</evidence>
<keyword evidence="3" id="KW-0274">FAD</keyword>